<organism evidence="1 2">
    <name type="scientific">Streptomyces gibsoniae</name>
    <dbReference type="NCBI Taxonomy" id="3075529"/>
    <lineage>
        <taxon>Bacteria</taxon>
        <taxon>Bacillati</taxon>
        <taxon>Actinomycetota</taxon>
        <taxon>Actinomycetes</taxon>
        <taxon>Kitasatosporales</taxon>
        <taxon>Streptomycetaceae</taxon>
        <taxon>Streptomyces</taxon>
    </lineage>
</organism>
<proteinExistence type="predicted"/>
<dbReference type="EMBL" id="JAVREY010000122">
    <property type="protein sequence ID" value="MDT0469676.1"/>
    <property type="molecule type" value="Genomic_DNA"/>
</dbReference>
<sequence length="87" mass="9652">MTHPDRSDSAPAVEYHWIITLDGHAGADQNQVTVGGSGTEEIRPGSITRQEICDTLTEQIKDEFLKRTGTLLENPNVLFFSIEPNQL</sequence>
<accession>A0ABU2U8X9</accession>
<evidence type="ECO:0000313" key="2">
    <source>
        <dbReference type="Proteomes" id="UP001183809"/>
    </source>
</evidence>
<comment type="caution">
    <text evidence="1">The sequence shown here is derived from an EMBL/GenBank/DDBJ whole genome shotgun (WGS) entry which is preliminary data.</text>
</comment>
<name>A0ABU2U8X9_9ACTN</name>
<evidence type="ECO:0000313" key="1">
    <source>
        <dbReference type="EMBL" id="MDT0469676.1"/>
    </source>
</evidence>
<gene>
    <name evidence="1" type="ORF">RM764_43235</name>
</gene>
<dbReference type="Proteomes" id="UP001183809">
    <property type="component" value="Unassembled WGS sequence"/>
</dbReference>
<reference evidence="2" key="1">
    <citation type="submission" date="2023-07" db="EMBL/GenBank/DDBJ databases">
        <title>30 novel species of actinomycetes from the DSMZ collection.</title>
        <authorList>
            <person name="Nouioui I."/>
        </authorList>
    </citation>
    <scope>NUCLEOTIDE SEQUENCE [LARGE SCALE GENOMIC DNA]</scope>
    <source>
        <strain evidence="2">DSM 41699</strain>
    </source>
</reference>
<protein>
    <submittedName>
        <fullName evidence="1">Uncharacterized protein</fullName>
    </submittedName>
</protein>
<dbReference type="RefSeq" id="WP_311701101.1">
    <property type="nucleotide sequence ID" value="NZ_JAVREY010000122.1"/>
</dbReference>
<keyword evidence="2" id="KW-1185">Reference proteome</keyword>